<comment type="similarity">
    <text evidence="3">Belongs to the protein-tyrosine phosphatase family. Non-receptor class myotubularin subfamily.</text>
</comment>
<evidence type="ECO:0000313" key="8">
    <source>
        <dbReference type="Proteomes" id="UP000335636"/>
    </source>
</evidence>
<dbReference type="Proteomes" id="UP000335636">
    <property type="component" value="Unassembled WGS sequence"/>
</dbReference>
<dbReference type="GO" id="GO:0048311">
    <property type="term" value="P:mitochondrion distribution"/>
    <property type="evidence" value="ECO:0007669"/>
    <property type="project" value="TreeGrafter"/>
</dbReference>
<dbReference type="PROSITE" id="PS51339">
    <property type="entry name" value="PPASE_MYOTUBULARIN"/>
    <property type="match status" value="1"/>
</dbReference>
<dbReference type="InterPro" id="IPR030564">
    <property type="entry name" value="Myotubularin"/>
</dbReference>
<dbReference type="GO" id="GO:0004438">
    <property type="term" value="F:phosphatidylinositol-3-phosphate phosphatase activity"/>
    <property type="evidence" value="ECO:0007669"/>
    <property type="project" value="TreeGrafter"/>
</dbReference>
<dbReference type="InterPro" id="IPR010569">
    <property type="entry name" value="Myotubularin-like_Pase_dom"/>
</dbReference>
<evidence type="ECO:0000256" key="4">
    <source>
        <dbReference type="ARBA" id="ARBA00022490"/>
    </source>
</evidence>
<accession>A0A5E4DC21</accession>
<dbReference type="GO" id="GO:1902902">
    <property type="term" value="P:negative regulation of autophagosome assembly"/>
    <property type="evidence" value="ECO:0007669"/>
    <property type="project" value="TreeGrafter"/>
</dbReference>
<keyword evidence="8" id="KW-1185">Reference proteome</keyword>
<dbReference type="GO" id="GO:0052629">
    <property type="term" value="F:phosphatidylinositol-3,5-bisphosphate 3-phosphatase activity"/>
    <property type="evidence" value="ECO:0007669"/>
    <property type="project" value="TreeGrafter"/>
</dbReference>
<dbReference type="GO" id="GO:0005737">
    <property type="term" value="C:cytoplasm"/>
    <property type="evidence" value="ECO:0007669"/>
    <property type="project" value="UniProtKB-SubCell"/>
</dbReference>
<dbReference type="SUPFAM" id="SSF52799">
    <property type="entry name" value="(Phosphotyrosine protein) phosphatases II"/>
    <property type="match status" value="1"/>
</dbReference>
<feature type="non-terminal residue" evidence="7">
    <location>
        <position position="63"/>
    </location>
</feature>
<protein>
    <recommendedName>
        <fullName evidence="6">Myotubularin phosphatase domain-containing protein</fullName>
    </recommendedName>
</protein>
<reference evidence="7" key="1">
    <citation type="submission" date="2019-04" db="EMBL/GenBank/DDBJ databases">
        <authorList>
            <person name="Alioto T."/>
            <person name="Alioto T."/>
        </authorList>
    </citation>
    <scope>NUCLEOTIDE SEQUENCE [LARGE SCALE GENOMIC DNA]</scope>
</reference>
<dbReference type="Pfam" id="PF06602">
    <property type="entry name" value="Myotub-related"/>
    <property type="match status" value="1"/>
</dbReference>
<dbReference type="GO" id="GO:0016020">
    <property type="term" value="C:membrane"/>
    <property type="evidence" value="ECO:0007669"/>
    <property type="project" value="UniProtKB-SubCell"/>
</dbReference>
<dbReference type="PANTHER" id="PTHR10807:SF69">
    <property type="entry name" value="MYOTUBULARIN"/>
    <property type="match status" value="1"/>
</dbReference>
<feature type="domain" description="Myotubularin phosphatase" evidence="6">
    <location>
        <begin position="1"/>
        <end position="63"/>
    </location>
</feature>
<evidence type="ECO:0000313" key="7">
    <source>
        <dbReference type="EMBL" id="VTJ91658.1"/>
    </source>
</evidence>
<dbReference type="InterPro" id="IPR029021">
    <property type="entry name" value="Prot-tyrosine_phosphatase-like"/>
</dbReference>
<dbReference type="GO" id="GO:0046856">
    <property type="term" value="P:phosphatidylinositol dephosphorylation"/>
    <property type="evidence" value="ECO:0007669"/>
    <property type="project" value="TreeGrafter"/>
</dbReference>
<dbReference type="EMBL" id="CABDUW010010229">
    <property type="protein sequence ID" value="VTJ91658.1"/>
    <property type="molecule type" value="Genomic_DNA"/>
</dbReference>
<evidence type="ECO:0000256" key="5">
    <source>
        <dbReference type="ARBA" id="ARBA00023136"/>
    </source>
</evidence>
<dbReference type="AlphaFoldDB" id="A0A5E4DC21"/>
<name>A0A5E4DC21_MARMO</name>
<keyword evidence="5" id="KW-0472">Membrane</keyword>
<evidence type="ECO:0000259" key="6">
    <source>
        <dbReference type="PROSITE" id="PS51339"/>
    </source>
</evidence>
<gene>
    <name evidence="7" type="ORF">MONAX_5E025790</name>
</gene>
<comment type="caution">
    <text evidence="7">The sequence shown here is derived from an EMBL/GenBank/DDBJ whole genome shotgun (WGS) entry which is preliminary data.</text>
</comment>
<feature type="non-terminal residue" evidence="7">
    <location>
        <position position="1"/>
    </location>
</feature>
<keyword evidence="4" id="KW-0963">Cytoplasm</keyword>
<sequence length="63" mass="7196">VLSWIHPENKTVIVRCSQPLVGMSGKRNKDDEKYLDVIRETNRQISKLTIYDARPSVNAVANK</sequence>
<dbReference type="PANTHER" id="PTHR10807">
    <property type="entry name" value="MYOTUBULARIN-RELATED"/>
    <property type="match status" value="1"/>
</dbReference>
<dbReference type="GO" id="GO:0046716">
    <property type="term" value="P:muscle cell cellular homeostasis"/>
    <property type="evidence" value="ECO:0007669"/>
    <property type="project" value="TreeGrafter"/>
</dbReference>
<evidence type="ECO:0000256" key="3">
    <source>
        <dbReference type="ARBA" id="ARBA00007471"/>
    </source>
</evidence>
<evidence type="ECO:0000256" key="1">
    <source>
        <dbReference type="ARBA" id="ARBA00004170"/>
    </source>
</evidence>
<evidence type="ECO:0000256" key="2">
    <source>
        <dbReference type="ARBA" id="ARBA00004496"/>
    </source>
</evidence>
<organism evidence="7 8">
    <name type="scientific">Marmota monax</name>
    <name type="common">Woodchuck</name>
    <dbReference type="NCBI Taxonomy" id="9995"/>
    <lineage>
        <taxon>Eukaryota</taxon>
        <taxon>Metazoa</taxon>
        <taxon>Chordata</taxon>
        <taxon>Craniata</taxon>
        <taxon>Vertebrata</taxon>
        <taxon>Euteleostomi</taxon>
        <taxon>Mammalia</taxon>
        <taxon>Eutheria</taxon>
        <taxon>Euarchontoglires</taxon>
        <taxon>Glires</taxon>
        <taxon>Rodentia</taxon>
        <taxon>Sciuromorpha</taxon>
        <taxon>Sciuridae</taxon>
        <taxon>Xerinae</taxon>
        <taxon>Marmotini</taxon>
        <taxon>Marmota</taxon>
    </lineage>
</organism>
<proteinExistence type="inferred from homology"/>
<comment type="subcellular location">
    <subcellularLocation>
        <location evidence="2">Cytoplasm</location>
    </subcellularLocation>
    <subcellularLocation>
        <location evidence="1">Membrane</location>
        <topology evidence="1">Peripheral membrane protein</topology>
    </subcellularLocation>
</comment>